<feature type="region of interest" description="Disordered" evidence="6">
    <location>
        <begin position="194"/>
        <end position="213"/>
    </location>
</feature>
<dbReference type="InterPro" id="IPR021858">
    <property type="entry name" value="Fun_TF"/>
</dbReference>
<dbReference type="Gene3D" id="4.10.240.10">
    <property type="entry name" value="Zn(2)-C6 fungal-type DNA-binding domain"/>
    <property type="match status" value="1"/>
</dbReference>
<dbReference type="CDD" id="cd00067">
    <property type="entry name" value="GAL4"/>
    <property type="match status" value="1"/>
</dbReference>
<proteinExistence type="predicted"/>
<sequence length="672" mass="74024">MEVPKARGAGRSGPRRRTGCLTCRARKVRCDEAKPSCSNCDRLRLHCAYKPPIALGSPWSASTRITHNRHTNAVAHTISQAGPAPALGLTSAAAVVAAASQRSPDINFFNTVLRSDEHHRTIAAQAAPVRRLPTDPDSYPPELGGSFDILGFMGGITSELEQKHLDLTSGLAAFTTSQTPQPLAAGITGTTSEEAQLVGERRSPLSPDGSASLVDGVSIGSASDAATTRSSWPDPGSTTYEEQLLQHFLAIDPPAAIFGPVTMEWKYVRPSILAHAREYGPLLNALYCYSDINKAMMEGKRWRWAPTYYRVASSEIQACLLGDVTDTTLVKVFATVFFLMLSELFSSPELCAPGTSYLHSAYLLLQRFSDRTQAWTGLGHLLVSWVSLLDVKSLIAGREGDPVIGLGHISEQEPMGRIPEQPQATTPTEERKENGSEDPFRSPGYLVYEAIVDPAFRFFVKAQQIVRRIVCIDLHHRSRGTLSDEFEVLQIAHKVGADLETLWHRRPSVIDVYGNPDALTDTLCAPVAHEVCRTFRQYMATFLANFIYLHRVAFAIYPRTDRVNGAVDQIIQLATVESAGVESGHLPVSFLWPLFVAGLEGSPEQRQWIVQEMQRMTANLDSDPASSVACHPSAEKVIVLLEEMARRQDVSRSWADSRCVRQELFTDFFFMI</sequence>
<evidence type="ECO:0000256" key="4">
    <source>
        <dbReference type="ARBA" id="ARBA00023163"/>
    </source>
</evidence>
<dbReference type="GO" id="GO:0008270">
    <property type="term" value="F:zinc ion binding"/>
    <property type="evidence" value="ECO:0007669"/>
    <property type="project" value="InterPro"/>
</dbReference>
<dbReference type="Pfam" id="PF11951">
    <property type="entry name" value="Fungal_trans_2"/>
    <property type="match status" value="1"/>
</dbReference>
<keyword evidence="3" id="KW-0238">DNA-binding</keyword>
<comment type="subcellular location">
    <subcellularLocation>
        <location evidence="1">Nucleus</location>
    </subcellularLocation>
</comment>
<gene>
    <name evidence="8" type="ORF">N7458_012144</name>
</gene>
<dbReference type="Proteomes" id="UP001213681">
    <property type="component" value="Unassembled WGS sequence"/>
</dbReference>
<comment type="caution">
    <text evidence="8">The sequence shown here is derived from an EMBL/GenBank/DDBJ whole genome shotgun (WGS) entry which is preliminary data.</text>
</comment>
<dbReference type="Pfam" id="PF00172">
    <property type="entry name" value="Zn_clus"/>
    <property type="match status" value="1"/>
</dbReference>
<feature type="compositionally biased region" description="Basic and acidic residues" evidence="6">
    <location>
        <begin position="428"/>
        <end position="440"/>
    </location>
</feature>
<dbReference type="SMART" id="SM00066">
    <property type="entry name" value="GAL4"/>
    <property type="match status" value="1"/>
</dbReference>
<evidence type="ECO:0000259" key="7">
    <source>
        <dbReference type="PROSITE" id="PS50048"/>
    </source>
</evidence>
<evidence type="ECO:0000256" key="3">
    <source>
        <dbReference type="ARBA" id="ARBA00023125"/>
    </source>
</evidence>
<reference evidence="8" key="1">
    <citation type="submission" date="2022-12" db="EMBL/GenBank/DDBJ databases">
        <authorList>
            <person name="Petersen C."/>
        </authorList>
    </citation>
    <scope>NUCLEOTIDE SEQUENCE</scope>
    <source>
        <strain evidence="8">IBT 16125</strain>
    </source>
</reference>
<dbReference type="InterPro" id="IPR001138">
    <property type="entry name" value="Zn2Cys6_DnaBD"/>
</dbReference>
<feature type="region of interest" description="Disordered" evidence="6">
    <location>
        <begin position="411"/>
        <end position="440"/>
    </location>
</feature>
<protein>
    <recommendedName>
        <fullName evidence="7">Zn(2)-C6 fungal-type domain-containing protein</fullName>
    </recommendedName>
</protein>
<evidence type="ECO:0000256" key="2">
    <source>
        <dbReference type="ARBA" id="ARBA00023015"/>
    </source>
</evidence>
<keyword evidence="4" id="KW-0804">Transcription</keyword>
<keyword evidence="9" id="KW-1185">Reference proteome</keyword>
<feature type="domain" description="Zn(2)-C6 fungal-type" evidence="7">
    <location>
        <begin position="19"/>
        <end position="49"/>
    </location>
</feature>
<evidence type="ECO:0000256" key="6">
    <source>
        <dbReference type="SAM" id="MobiDB-lite"/>
    </source>
</evidence>
<evidence type="ECO:0000256" key="5">
    <source>
        <dbReference type="ARBA" id="ARBA00023242"/>
    </source>
</evidence>
<dbReference type="RefSeq" id="XP_056760280.1">
    <property type="nucleotide sequence ID" value="XM_056915526.1"/>
</dbReference>
<dbReference type="InterPro" id="IPR036864">
    <property type="entry name" value="Zn2-C6_fun-type_DNA-bd_sf"/>
</dbReference>
<dbReference type="EMBL" id="JAPVEA010000009">
    <property type="protein sequence ID" value="KAJ5432988.1"/>
    <property type="molecule type" value="Genomic_DNA"/>
</dbReference>
<name>A0AAD6FX30_9EURO</name>
<dbReference type="GeneID" id="81605769"/>
<evidence type="ECO:0000313" key="8">
    <source>
        <dbReference type="EMBL" id="KAJ5432988.1"/>
    </source>
</evidence>
<dbReference type="PROSITE" id="PS50048">
    <property type="entry name" value="ZN2_CY6_FUNGAL_2"/>
    <property type="match status" value="1"/>
</dbReference>
<dbReference type="PANTHER" id="PTHR37534:SF46">
    <property type="entry name" value="ZN(II)2CYS6 TRANSCRIPTION FACTOR (EUROFUNG)"/>
    <property type="match status" value="1"/>
</dbReference>
<reference evidence="8" key="2">
    <citation type="journal article" date="2023" name="IMA Fungus">
        <title>Comparative genomic study of the Penicillium genus elucidates a diverse pangenome and 15 lateral gene transfer events.</title>
        <authorList>
            <person name="Petersen C."/>
            <person name="Sorensen T."/>
            <person name="Nielsen M.R."/>
            <person name="Sondergaard T.E."/>
            <person name="Sorensen J.L."/>
            <person name="Fitzpatrick D.A."/>
            <person name="Frisvad J.C."/>
            <person name="Nielsen K.L."/>
        </authorList>
    </citation>
    <scope>NUCLEOTIDE SEQUENCE</scope>
    <source>
        <strain evidence="8">IBT 16125</strain>
    </source>
</reference>
<keyword evidence="5" id="KW-0539">Nucleus</keyword>
<dbReference type="SUPFAM" id="SSF57701">
    <property type="entry name" value="Zn2/Cys6 DNA-binding domain"/>
    <property type="match status" value="1"/>
</dbReference>
<dbReference type="GO" id="GO:0005634">
    <property type="term" value="C:nucleus"/>
    <property type="evidence" value="ECO:0007669"/>
    <property type="project" value="UniProtKB-SubCell"/>
</dbReference>
<evidence type="ECO:0000313" key="9">
    <source>
        <dbReference type="Proteomes" id="UP001213681"/>
    </source>
</evidence>
<dbReference type="GO" id="GO:0003677">
    <property type="term" value="F:DNA binding"/>
    <property type="evidence" value="ECO:0007669"/>
    <property type="project" value="UniProtKB-KW"/>
</dbReference>
<organism evidence="8 9">
    <name type="scientific">Penicillium daleae</name>
    <dbReference type="NCBI Taxonomy" id="63821"/>
    <lineage>
        <taxon>Eukaryota</taxon>
        <taxon>Fungi</taxon>
        <taxon>Dikarya</taxon>
        <taxon>Ascomycota</taxon>
        <taxon>Pezizomycotina</taxon>
        <taxon>Eurotiomycetes</taxon>
        <taxon>Eurotiomycetidae</taxon>
        <taxon>Eurotiales</taxon>
        <taxon>Aspergillaceae</taxon>
        <taxon>Penicillium</taxon>
    </lineage>
</organism>
<dbReference type="AlphaFoldDB" id="A0AAD6FX30"/>
<dbReference type="PANTHER" id="PTHR37534">
    <property type="entry name" value="TRANSCRIPTIONAL ACTIVATOR PROTEIN UGA3"/>
    <property type="match status" value="1"/>
</dbReference>
<accession>A0AAD6FX30</accession>
<evidence type="ECO:0000256" key="1">
    <source>
        <dbReference type="ARBA" id="ARBA00004123"/>
    </source>
</evidence>
<keyword evidence="2" id="KW-0805">Transcription regulation</keyword>
<dbReference type="PROSITE" id="PS00463">
    <property type="entry name" value="ZN2_CY6_FUNGAL_1"/>
    <property type="match status" value="1"/>
</dbReference>
<dbReference type="GO" id="GO:0000981">
    <property type="term" value="F:DNA-binding transcription factor activity, RNA polymerase II-specific"/>
    <property type="evidence" value="ECO:0007669"/>
    <property type="project" value="InterPro"/>
</dbReference>